<sequence>MTPIPRPNRRQSQTKPRPQTQGWDSLIDKAFAQQPTPNITPRNSMLTNPTIPTIINSPRMERSLPLTPARSVVSPQASLTRADSQRKSPPRPAHPPPTPPTPKDQTPRPSSPASTATKFSPVGSSIELPPEEQEDSLDPLWAKVRAKKLEKMMALPSKVKSLEGHVGDLGDVMVGLLGGMGKLGKVTEEREESESPRETKKSNDTLRVPAVENTAAGKAQIAEPTRKTSGPKKTITRRPSIVTFKESPDGSKAIAVFEMAGVRKQDMHVTYRVGPTRLVVVWRRIRTVEKMEDNVLVRERQEKQYSQIIPLPEGTKFKAIRATRDGKRLTLTYPNIQAPVRLTPDTSMEVEPFPKVDESPPESVLEPPLPVLQAPPVAPQLQEPQFEEPEYEEDEIGPPEKALSDGGETAFYTCIQIDGDDDWSPYSTPSKRQ</sequence>
<feature type="compositionally biased region" description="Polar residues" evidence="1">
    <location>
        <begin position="33"/>
        <end position="56"/>
    </location>
</feature>
<reference evidence="2" key="1">
    <citation type="submission" date="2022-07" db="EMBL/GenBank/DDBJ databases">
        <title>Genome Sequence of Physisporinus lineatus.</title>
        <authorList>
            <person name="Buettner E."/>
        </authorList>
    </citation>
    <scope>NUCLEOTIDE SEQUENCE</scope>
    <source>
        <strain evidence="2">VT162</strain>
    </source>
</reference>
<name>A0AAD5Y9Z6_9APHY</name>
<dbReference type="Proteomes" id="UP001212997">
    <property type="component" value="Unassembled WGS sequence"/>
</dbReference>
<feature type="compositionally biased region" description="Polar residues" evidence="1">
    <location>
        <begin position="10"/>
        <end position="23"/>
    </location>
</feature>
<protein>
    <recommendedName>
        <fullName evidence="4">SHSP domain-containing protein</fullName>
    </recommendedName>
</protein>
<gene>
    <name evidence="2" type="ORF">NLI96_g9643</name>
</gene>
<dbReference type="CDD" id="cd06464">
    <property type="entry name" value="ACD_sHsps-like"/>
    <property type="match status" value="1"/>
</dbReference>
<organism evidence="2 3">
    <name type="scientific">Meripilus lineatus</name>
    <dbReference type="NCBI Taxonomy" id="2056292"/>
    <lineage>
        <taxon>Eukaryota</taxon>
        <taxon>Fungi</taxon>
        <taxon>Dikarya</taxon>
        <taxon>Basidiomycota</taxon>
        <taxon>Agaricomycotina</taxon>
        <taxon>Agaricomycetes</taxon>
        <taxon>Polyporales</taxon>
        <taxon>Meripilaceae</taxon>
        <taxon>Meripilus</taxon>
    </lineage>
</organism>
<evidence type="ECO:0000313" key="3">
    <source>
        <dbReference type="Proteomes" id="UP001212997"/>
    </source>
</evidence>
<feature type="compositionally biased region" description="Pro residues" evidence="1">
    <location>
        <begin position="90"/>
        <end position="102"/>
    </location>
</feature>
<dbReference type="Gene3D" id="2.60.40.790">
    <property type="match status" value="1"/>
</dbReference>
<evidence type="ECO:0008006" key="4">
    <source>
        <dbReference type="Google" id="ProtNLM"/>
    </source>
</evidence>
<feature type="region of interest" description="Disordered" evidence="1">
    <location>
        <begin position="1"/>
        <end position="139"/>
    </location>
</feature>
<comment type="caution">
    <text evidence="2">The sequence shown here is derived from an EMBL/GenBank/DDBJ whole genome shotgun (WGS) entry which is preliminary data.</text>
</comment>
<feature type="compositionally biased region" description="Polar residues" evidence="1">
    <location>
        <begin position="73"/>
        <end position="82"/>
    </location>
</feature>
<feature type="region of interest" description="Disordered" evidence="1">
    <location>
        <begin position="211"/>
        <end position="235"/>
    </location>
</feature>
<feature type="compositionally biased region" description="Low complexity" evidence="1">
    <location>
        <begin position="361"/>
        <end position="384"/>
    </location>
</feature>
<proteinExistence type="predicted"/>
<evidence type="ECO:0000256" key="1">
    <source>
        <dbReference type="SAM" id="MobiDB-lite"/>
    </source>
</evidence>
<dbReference type="AlphaFoldDB" id="A0AAD5Y9Z6"/>
<keyword evidence="3" id="KW-1185">Reference proteome</keyword>
<dbReference type="EMBL" id="JANAWD010000498">
    <property type="protein sequence ID" value="KAJ3478604.1"/>
    <property type="molecule type" value="Genomic_DNA"/>
</dbReference>
<dbReference type="InterPro" id="IPR008978">
    <property type="entry name" value="HSP20-like_chaperone"/>
</dbReference>
<accession>A0AAD5Y9Z6</accession>
<feature type="compositionally biased region" description="Acidic residues" evidence="1">
    <location>
        <begin position="385"/>
        <end position="397"/>
    </location>
</feature>
<feature type="region of interest" description="Disordered" evidence="1">
    <location>
        <begin position="352"/>
        <end position="409"/>
    </location>
</feature>
<evidence type="ECO:0000313" key="2">
    <source>
        <dbReference type="EMBL" id="KAJ3478604.1"/>
    </source>
</evidence>
<dbReference type="SUPFAM" id="SSF49764">
    <property type="entry name" value="HSP20-like chaperones"/>
    <property type="match status" value="1"/>
</dbReference>